<accession>A0A9J6BLD7</accession>
<dbReference type="GO" id="GO:0061928">
    <property type="term" value="F:glutathione specific gamma-glutamylcyclotransferase activity"/>
    <property type="evidence" value="ECO:0007669"/>
    <property type="project" value="UniProtKB-EC"/>
</dbReference>
<evidence type="ECO:0000256" key="4">
    <source>
        <dbReference type="ARBA" id="ARBA00048073"/>
    </source>
</evidence>
<dbReference type="Proteomes" id="UP001107558">
    <property type="component" value="Chromosome 3"/>
</dbReference>
<feature type="region of interest" description="Disordered" evidence="5">
    <location>
        <begin position="1"/>
        <end position="23"/>
    </location>
</feature>
<dbReference type="PANTHER" id="PTHR12192">
    <property type="entry name" value="CATION TRANSPORT PROTEIN CHAC-RELATED"/>
    <property type="match status" value="1"/>
</dbReference>
<sequence length="254" mass="29191">MEDAFNIFRDDDYDSDSSESSNTEPTCYVFGYGSLVWRPGFSFTECITGYIRGYKRRFWQGNTTHRGTYEKPGRVVTLVEDENGIVWGCAYKVTGELALKYLEQRECKLGGYDVKYIKFFPGKTSEFSGISGEAFPAIIYIATPDNSYWMGEDSLENIAKQICSASGPSGHNVEYLLRLALFMREEVPHADDDHLFTLEKLVKEELIKRKICLYSVMGQQPQMIERDYHENIRRPVTFAHSSKIAEKKLRCLNI</sequence>
<keyword evidence="7" id="KW-1185">Reference proteome</keyword>
<comment type="caution">
    <text evidence="6">The sequence shown here is derived from an EMBL/GenBank/DDBJ whole genome shotgun (WGS) entry which is preliminary data.</text>
</comment>
<dbReference type="InterPro" id="IPR006840">
    <property type="entry name" value="ChaC"/>
</dbReference>
<dbReference type="Pfam" id="PF04752">
    <property type="entry name" value="ChaC"/>
    <property type="match status" value="1"/>
</dbReference>
<dbReference type="CDD" id="cd06661">
    <property type="entry name" value="GGCT_like"/>
    <property type="match status" value="1"/>
</dbReference>
<evidence type="ECO:0000313" key="7">
    <source>
        <dbReference type="Proteomes" id="UP001107558"/>
    </source>
</evidence>
<dbReference type="EMBL" id="JADBJN010000003">
    <property type="protein sequence ID" value="KAG5670689.1"/>
    <property type="molecule type" value="Genomic_DNA"/>
</dbReference>
<dbReference type="OrthoDB" id="1933483at2759"/>
<evidence type="ECO:0000256" key="1">
    <source>
        <dbReference type="ARBA" id="ARBA00009662"/>
    </source>
</evidence>
<dbReference type="SUPFAM" id="SSF110857">
    <property type="entry name" value="Gamma-glutamyl cyclotransferase-like"/>
    <property type="match status" value="1"/>
</dbReference>
<dbReference type="GO" id="GO:0005737">
    <property type="term" value="C:cytoplasm"/>
    <property type="evidence" value="ECO:0007669"/>
    <property type="project" value="TreeGrafter"/>
</dbReference>
<dbReference type="AlphaFoldDB" id="A0A9J6BLD7"/>
<evidence type="ECO:0000256" key="3">
    <source>
        <dbReference type="ARBA" id="ARBA00023239"/>
    </source>
</evidence>
<dbReference type="InterPro" id="IPR036568">
    <property type="entry name" value="GGCT-like_sf"/>
</dbReference>
<evidence type="ECO:0000256" key="2">
    <source>
        <dbReference type="ARBA" id="ARBA00012344"/>
    </source>
</evidence>
<dbReference type="EC" id="4.3.2.7" evidence="2"/>
<protein>
    <recommendedName>
        <fullName evidence="2">glutathione-specific gamma-glutamylcyclotransferase</fullName>
        <ecNumber evidence="2">4.3.2.7</ecNumber>
    </recommendedName>
</protein>
<dbReference type="PANTHER" id="PTHR12192:SF26">
    <property type="entry name" value="GLUTATHIONE-SPECIFIC GAMMA-GLUTAMYLCYCLOTRANSFERASE 1"/>
    <property type="match status" value="1"/>
</dbReference>
<comment type="catalytic activity">
    <reaction evidence="4">
        <text>glutathione = L-cysteinylglycine + 5-oxo-L-proline</text>
        <dbReference type="Rhea" id="RHEA:47724"/>
        <dbReference type="ChEBI" id="CHEBI:57925"/>
        <dbReference type="ChEBI" id="CHEBI:58402"/>
        <dbReference type="ChEBI" id="CHEBI:61694"/>
        <dbReference type="EC" id="4.3.2.7"/>
    </reaction>
</comment>
<evidence type="ECO:0000256" key="5">
    <source>
        <dbReference type="SAM" id="MobiDB-lite"/>
    </source>
</evidence>
<dbReference type="InterPro" id="IPR013024">
    <property type="entry name" value="GGCT-like"/>
</dbReference>
<keyword evidence="3" id="KW-0456">Lyase</keyword>
<reference evidence="6" key="1">
    <citation type="submission" date="2021-03" db="EMBL/GenBank/DDBJ databases">
        <title>Chromosome level genome of the anhydrobiotic midge Polypedilum vanderplanki.</title>
        <authorList>
            <person name="Yoshida Y."/>
            <person name="Kikawada T."/>
            <person name="Gusev O."/>
        </authorList>
    </citation>
    <scope>NUCLEOTIDE SEQUENCE</scope>
    <source>
        <strain evidence="6">NIAS01</strain>
        <tissue evidence="6">Whole body or cell culture</tissue>
    </source>
</reference>
<gene>
    <name evidence="6" type="ORF">PVAND_000936</name>
</gene>
<organism evidence="6 7">
    <name type="scientific">Polypedilum vanderplanki</name>
    <name type="common">Sleeping chironomid midge</name>
    <dbReference type="NCBI Taxonomy" id="319348"/>
    <lineage>
        <taxon>Eukaryota</taxon>
        <taxon>Metazoa</taxon>
        <taxon>Ecdysozoa</taxon>
        <taxon>Arthropoda</taxon>
        <taxon>Hexapoda</taxon>
        <taxon>Insecta</taxon>
        <taxon>Pterygota</taxon>
        <taxon>Neoptera</taxon>
        <taxon>Endopterygota</taxon>
        <taxon>Diptera</taxon>
        <taxon>Nematocera</taxon>
        <taxon>Chironomoidea</taxon>
        <taxon>Chironomidae</taxon>
        <taxon>Chironominae</taxon>
        <taxon>Polypedilum</taxon>
        <taxon>Polypedilum</taxon>
    </lineage>
</organism>
<evidence type="ECO:0000313" key="6">
    <source>
        <dbReference type="EMBL" id="KAG5670689.1"/>
    </source>
</evidence>
<proteinExistence type="inferred from homology"/>
<name>A0A9J6BLD7_POLVA</name>
<comment type="similarity">
    <text evidence="1">Belongs to the gamma-glutamylcyclotransferase family. ChaC subfamily.</text>
</comment>
<dbReference type="Gene3D" id="3.10.490.10">
    <property type="entry name" value="Gamma-glutamyl cyclotransferase-like"/>
    <property type="match status" value="1"/>
</dbReference>
<dbReference type="GO" id="GO:0006751">
    <property type="term" value="P:glutathione catabolic process"/>
    <property type="evidence" value="ECO:0007669"/>
    <property type="project" value="InterPro"/>
</dbReference>